<feature type="compositionally biased region" description="Polar residues" evidence="4">
    <location>
        <begin position="1288"/>
        <end position="1300"/>
    </location>
</feature>
<dbReference type="SUPFAM" id="SSF50985">
    <property type="entry name" value="RCC1/BLIP-II"/>
    <property type="match status" value="1"/>
</dbReference>
<accession>A0AA43TYX1</accession>
<dbReference type="PROSITE" id="PS50097">
    <property type="entry name" value="BTB"/>
    <property type="match status" value="1"/>
</dbReference>
<evidence type="ECO:0000259" key="5">
    <source>
        <dbReference type="PROSITE" id="PS50097"/>
    </source>
</evidence>
<dbReference type="PANTHER" id="PTHR22872">
    <property type="entry name" value="BTK-BINDING PROTEIN-RELATED"/>
    <property type="match status" value="1"/>
</dbReference>
<feature type="compositionally biased region" description="Polar residues" evidence="4">
    <location>
        <begin position="1412"/>
        <end position="1435"/>
    </location>
</feature>
<feature type="compositionally biased region" description="Polar residues" evidence="4">
    <location>
        <begin position="1458"/>
        <end position="1479"/>
    </location>
</feature>
<dbReference type="Gene3D" id="1.25.40.20">
    <property type="entry name" value="Ankyrin repeat-containing domain"/>
    <property type="match status" value="1"/>
</dbReference>
<feature type="repeat" description="ANK" evidence="2">
    <location>
        <begin position="131"/>
        <end position="163"/>
    </location>
</feature>
<evidence type="ECO:0000256" key="4">
    <source>
        <dbReference type="SAM" id="MobiDB-lite"/>
    </source>
</evidence>
<dbReference type="PROSITE" id="PS50088">
    <property type="entry name" value="ANK_REPEAT"/>
    <property type="match status" value="1"/>
</dbReference>
<name>A0AA43TYX1_9LECA</name>
<dbReference type="CDD" id="cd18500">
    <property type="entry name" value="BACK_IBtk"/>
    <property type="match status" value="1"/>
</dbReference>
<dbReference type="Pfam" id="PF13540">
    <property type="entry name" value="RCC1_2"/>
    <property type="match status" value="1"/>
</dbReference>
<gene>
    <name evidence="6" type="ORF">OHK93_000784</name>
</gene>
<keyword evidence="1" id="KW-0677">Repeat</keyword>
<feature type="compositionally biased region" description="Basic and acidic residues" evidence="4">
    <location>
        <begin position="1517"/>
        <end position="1526"/>
    </location>
</feature>
<feature type="compositionally biased region" description="Low complexity" evidence="4">
    <location>
        <begin position="1353"/>
        <end position="1364"/>
    </location>
</feature>
<feature type="repeat" description="RCC1" evidence="3">
    <location>
        <begin position="342"/>
        <end position="395"/>
    </location>
</feature>
<dbReference type="SUPFAM" id="SSF48403">
    <property type="entry name" value="Ankyrin repeat"/>
    <property type="match status" value="1"/>
</dbReference>
<feature type="domain" description="BTB" evidence="5">
    <location>
        <begin position="930"/>
        <end position="1004"/>
    </location>
</feature>
<feature type="compositionally biased region" description="Low complexity" evidence="4">
    <location>
        <begin position="1314"/>
        <end position="1327"/>
    </location>
</feature>
<dbReference type="InterPro" id="IPR011333">
    <property type="entry name" value="SKP1/BTB/POZ_sf"/>
</dbReference>
<feature type="compositionally biased region" description="Polar residues" evidence="4">
    <location>
        <begin position="1365"/>
        <end position="1375"/>
    </location>
</feature>
<keyword evidence="2" id="KW-0040">ANK repeat</keyword>
<sequence>MSHLLWKYFFENDHDRFQHTLARATFNASTQFKGKTGAGLSTSPGSTLATSSTVTKGKRQNEPTHRPSHQTSARRGDGSIALTRTDINWKDTHGVTLLHQTSSATSPEAFEFVSALLALPYLDLYAQDDESGWTALHRALYFGNITIARALMQRDVQAAMQHSVVGLSHIPGGLIKVKDREGYSPFDVYGASIAGRNIRPGPGIPLLGEGSDEEENELAQGVSGDRIDDDGSHLLLPRVQLLGDEVFAFGSNKNFTLGFGDEDDRQFPERVHLKRPDHLMYRFFQQYSASPQINSRRGLDAEKSMPFGIFEMPAVVRHRPLTIQDIQLSKLHSAIITNDPESNLYMCGFGSGGRLGTGDETTRFGYVNIHGGGLAGKRVIHVGLGQNHTLAITSEGETFTWGSNAFGQLGYAPSANLSGIKGEESVQLLPRQVFGPLKREVAVGAAASRIHSAIITSAHSSSLYTFGKNEGQMGLVDSDARSLISQNTPRKVGASLFASPITSVSAIDRATICLLADHEVWVFANYGYTKVSFPVQTFSNYFLEHNQSKFPMRATRQPVQGSQIRKITSGGETICAMTDQGDVFTMHVSQKAETATASASTTNPAKIRGALSTPSRVWSLKKAHMAVRDVDVGQDGSIIISTESGSVWRRVKRAKIKDATAIGPSEYRAKDYKFSRVPGLTSITAVRSNTFGSYAAVRRDCDVLKTQVDVDSTTLWKDLYPLLPFHGFGAEDSDTEEPTPRFWVSSQPNDIASIRRAVISHPNIEQEMQNFMADRYISQDGQFDLQVGTSLSDVRVPIHAFMFASRSVPVARGLQIFRDSYFFSIPDILTIEYDKDGKPLIILQGVDFLTVLDLVLYMYTDSIIDVWHFQRRYQASAHRYRQVRVELMKVASQLELRKLEHAVRLMTEPPKTLHNDLDMAIRDDDYFRDGDIAIELDGETLLVHSALVCHRCPFFKGMFHGRAAGRWLSSRHDQDQDMPEPTVVDLTHITLDIFKFVLRHIYADGDERMFDDVVTADLDTYLDLVIEVMSVANELMLDRLAQCCQKVIGRYVNTRNVCQLTNAVAPCSVTEFKEAALEYICLNLEDMLENHLLTELDNDLMLELDQVVRQNQLNCLPIAKSGRAEADLLDRHPELAEAMEHDKFVKVDQVRLQSRLREKETRISGTHKISEELLDDFQSPSTRKPSTPAARENSTRSPSLKPKSSSTDLMFEMDEDDGNQASQRSSIPIRHSRKSQSPYLAPMTETVYEEAFDGLDPKRAVSASHSATSPLGLSEGAGSASSAEPESTVANKLPWTNSSVGTSRLDMKEIMAQASSNRTSALSSSLAVSDKAAQTPRPSLPSKLSQRERKKQQQQQQQQQQLQQTEALRQVQSDEVLSAAPMKPEKDASPWQRTSSGPKISLKDVIGAEVRTPSSGEKSASIVPQRTPSPMTMRQTVAGRKSHTSSKPTTPNGPPLTRPTSSHSSNSQPTPKRSASTPTDIGPASTPPTKPSSALSPPRSVSTYNPPIIQSIRHHHPDASSPKDPEPSLQLSMTDILSQQQTEKQLIRDIIEGRNKRSLEEIQTEQAFQEWWDKERRKVQEEEEEAAAGKGAVTVLEKGAEQRKPQ</sequence>
<dbReference type="InterPro" id="IPR002110">
    <property type="entry name" value="Ankyrin_rpt"/>
</dbReference>
<reference evidence="6" key="1">
    <citation type="journal article" date="2023" name="Genome Biol. Evol.">
        <title>First Whole Genome Sequence and Flow Cytometry Genome Size Data for the Lichen-Forming Fungus Ramalina farinacea (Ascomycota).</title>
        <authorList>
            <person name="Llewellyn T."/>
            <person name="Mian S."/>
            <person name="Hill R."/>
            <person name="Leitch I.J."/>
            <person name="Gaya E."/>
        </authorList>
    </citation>
    <scope>NUCLEOTIDE SEQUENCE</scope>
    <source>
        <strain evidence="6">LIQ254RAFAR</strain>
    </source>
</reference>
<dbReference type="Gene3D" id="3.30.710.10">
    <property type="entry name" value="Potassium Channel Kv1.1, Chain A"/>
    <property type="match status" value="1"/>
</dbReference>
<comment type="caution">
    <text evidence="6">The sequence shown here is derived from an EMBL/GenBank/DDBJ whole genome shotgun (WGS) entry which is preliminary data.</text>
</comment>
<dbReference type="PROSITE" id="PS50012">
    <property type="entry name" value="RCC1_3"/>
    <property type="match status" value="2"/>
</dbReference>
<protein>
    <recommendedName>
        <fullName evidence="5">BTB domain-containing protein</fullName>
    </recommendedName>
</protein>
<dbReference type="Gene3D" id="2.130.10.30">
    <property type="entry name" value="Regulator of chromosome condensation 1/beta-lactamase-inhibitor protein II"/>
    <property type="match status" value="1"/>
</dbReference>
<dbReference type="InterPro" id="IPR009091">
    <property type="entry name" value="RCC1/BLIP-II"/>
</dbReference>
<feature type="compositionally biased region" description="Polar residues" evidence="4">
    <location>
        <begin position="1195"/>
        <end position="1208"/>
    </location>
</feature>
<feature type="compositionally biased region" description="Polar residues" evidence="4">
    <location>
        <begin position="35"/>
        <end position="55"/>
    </location>
</feature>
<dbReference type="Proteomes" id="UP001161017">
    <property type="component" value="Unassembled WGS sequence"/>
</dbReference>
<feature type="compositionally biased region" description="Low complexity" evidence="4">
    <location>
        <begin position="1269"/>
        <end position="1287"/>
    </location>
</feature>
<proteinExistence type="predicted"/>
<feature type="region of interest" description="Disordered" evidence="4">
    <location>
        <begin position="1261"/>
        <end position="1300"/>
    </location>
</feature>
<feature type="region of interest" description="Disordered" evidence="4">
    <location>
        <begin position="1579"/>
        <end position="1606"/>
    </location>
</feature>
<feature type="region of interest" description="Disordered" evidence="4">
    <location>
        <begin position="1162"/>
        <end position="1241"/>
    </location>
</feature>
<dbReference type="SMART" id="SM00225">
    <property type="entry name" value="BTB"/>
    <property type="match status" value="1"/>
</dbReference>
<dbReference type="PANTHER" id="PTHR22872:SF2">
    <property type="entry name" value="INHIBITOR OF BRUTON TYROSINE KINASE"/>
    <property type="match status" value="1"/>
</dbReference>
<evidence type="ECO:0000256" key="1">
    <source>
        <dbReference type="ARBA" id="ARBA00022737"/>
    </source>
</evidence>
<organism evidence="6 7">
    <name type="scientific">Ramalina farinacea</name>
    <dbReference type="NCBI Taxonomy" id="258253"/>
    <lineage>
        <taxon>Eukaryota</taxon>
        <taxon>Fungi</taxon>
        <taxon>Dikarya</taxon>
        <taxon>Ascomycota</taxon>
        <taxon>Pezizomycotina</taxon>
        <taxon>Lecanoromycetes</taxon>
        <taxon>OSLEUM clade</taxon>
        <taxon>Lecanoromycetidae</taxon>
        <taxon>Lecanorales</taxon>
        <taxon>Lecanorineae</taxon>
        <taxon>Ramalinaceae</taxon>
        <taxon>Ramalina</taxon>
    </lineage>
</organism>
<dbReference type="InterPro" id="IPR000210">
    <property type="entry name" value="BTB/POZ_dom"/>
</dbReference>
<dbReference type="InterPro" id="IPR036770">
    <property type="entry name" value="Ankyrin_rpt-contain_sf"/>
</dbReference>
<dbReference type="InterPro" id="IPR051625">
    <property type="entry name" value="Signaling_Regulatory_Domain"/>
</dbReference>
<feature type="repeat" description="RCC1" evidence="3">
    <location>
        <begin position="396"/>
        <end position="458"/>
    </location>
</feature>
<dbReference type="SUPFAM" id="SSF54695">
    <property type="entry name" value="POZ domain"/>
    <property type="match status" value="1"/>
</dbReference>
<evidence type="ECO:0000313" key="7">
    <source>
        <dbReference type="Proteomes" id="UP001161017"/>
    </source>
</evidence>
<evidence type="ECO:0000313" key="6">
    <source>
        <dbReference type="EMBL" id="MDI1489587.1"/>
    </source>
</evidence>
<evidence type="ECO:0000256" key="3">
    <source>
        <dbReference type="PROSITE-ProRule" id="PRU00235"/>
    </source>
</evidence>
<feature type="region of interest" description="Disordered" evidence="4">
    <location>
        <begin position="1312"/>
        <end position="1533"/>
    </location>
</feature>
<dbReference type="EMBL" id="JAPUFD010000010">
    <property type="protein sequence ID" value="MDI1489587.1"/>
    <property type="molecule type" value="Genomic_DNA"/>
</dbReference>
<feature type="region of interest" description="Disordered" evidence="4">
    <location>
        <begin position="35"/>
        <end position="77"/>
    </location>
</feature>
<dbReference type="Pfam" id="PF13637">
    <property type="entry name" value="Ank_4"/>
    <property type="match status" value="1"/>
</dbReference>
<dbReference type="InterPro" id="IPR000408">
    <property type="entry name" value="Reg_chr_condens"/>
</dbReference>
<evidence type="ECO:0000256" key="2">
    <source>
        <dbReference type="PROSITE-ProRule" id="PRU00023"/>
    </source>
</evidence>
<keyword evidence="7" id="KW-1185">Reference proteome</keyword>